<protein>
    <submittedName>
        <fullName evidence="1">Uncharacterized protein</fullName>
    </submittedName>
</protein>
<evidence type="ECO:0000313" key="1">
    <source>
        <dbReference type="EMBL" id="EEP68496.1"/>
    </source>
</evidence>
<dbReference type="GeneID" id="84907197"/>
<sequence>MPKPLRQPENARSLFSGCRKQKDHLNVERSNGLLHGACGLMLTGA</sequence>
<accession>C4GHQ8</accession>
<name>C4GHQ8_9NEIS</name>
<dbReference type="RefSeq" id="WP_003793733.1">
    <property type="nucleotide sequence ID" value="NZ_GG665871.1"/>
</dbReference>
<organism evidence="1 2">
    <name type="scientific">Kingella oralis ATCC 51147</name>
    <dbReference type="NCBI Taxonomy" id="629741"/>
    <lineage>
        <taxon>Bacteria</taxon>
        <taxon>Pseudomonadati</taxon>
        <taxon>Pseudomonadota</taxon>
        <taxon>Betaproteobacteria</taxon>
        <taxon>Neisseriales</taxon>
        <taxon>Neisseriaceae</taxon>
        <taxon>Kingella</taxon>
    </lineage>
</organism>
<reference evidence="1" key="1">
    <citation type="submission" date="2009-04" db="EMBL/GenBank/DDBJ databases">
        <authorList>
            <person name="Weinstock G."/>
            <person name="Sodergren E."/>
            <person name="Clifton S."/>
            <person name="Fulton L."/>
            <person name="Fulton B."/>
            <person name="Courtney L."/>
            <person name="Fronick C."/>
            <person name="Harrison M."/>
            <person name="Strong C."/>
            <person name="Farmer C."/>
            <person name="Delahaunty K."/>
            <person name="Markovic C."/>
            <person name="Hall O."/>
            <person name="Minx P."/>
            <person name="Tomlinson C."/>
            <person name="Mitreva M."/>
            <person name="Nelson J."/>
            <person name="Hou S."/>
            <person name="Wollam A."/>
            <person name="Pepin K.H."/>
            <person name="Johnson M."/>
            <person name="Bhonagiri V."/>
            <person name="Nash W.E."/>
            <person name="Warren W."/>
            <person name="Chinwalla A."/>
            <person name="Mardis E.R."/>
            <person name="Wilson R.K."/>
        </authorList>
    </citation>
    <scope>NUCLEOTIDE SEQUENCE [LARGE SCALE GENOMIC DNA]</scope>
    <source>
        <strain evidence="1">ATCC 51147</strain>
    </source>
</reference>
<gene>
    <name evidence="1" type="ORF">GCWU000324_00392</name>
</gene>
<dbReference type="EMBL" id="ACJW02000002">
    <property type="protein sequence ID" value="EEP68496.1"/>
    <property type="molecule type" value="Genomic_DNA"/>
</dbReference>
<evidence type="ECO:0000313" key="2">
    <source>
        <dbReference type="Proteomes" id="UP000003009"/>
    </source>
</evidence>
<dbReference type="HOGENOM" id="CLU_3200901_0_0_4"/>
<keyword evidence="2" id="KW-1185">Reference proteome</keyword>
<proteinExistence type="predicted"/>
<dbReference type="AlphaFoldDB" id="C4GHQ8"/>
<dbReference type="Proteomes" id="UP000003009">
    <property type="component" value="Unassembled WGS sequence"/>
</dbReference>
<comment type="caution">
    <text evidence="1">The sequence shown here is derived from an EMBL/GenBank/DDBJ whole genome shotgun (WGS) entry which is preliminary data.</text>
</comment>